<keyword evidence="2" id="KW-1133">Transmembrane helix</keyword>
<dbReference type="EMBL" id="BNCD01000005">
    <property type="protein sequence ID" value="GHH76306.1"/>
    <property type="molecule type" value="Genomic_DNA"/>
</dbReference>
<feature type="region of interest" description="Disordered" evidence="1">
    <location>
        <begin position="1"/>
        <end position="22"/>
    </location>
</feature>
<name>A0A919G2K7_9ACTN</name>
<feature type="transmembrane region" description="Helical" evidence="2">
    <location>
        <begin position="159"/>
        <end position="175"/>
    </location>
</feature>
<protein>
    <submittedName>
        <fullName evidence="4">Membrane protein</fullName>
    </submittedName>
</protein>
<evidence type="ECO:0000313" key="5">
    <source>
        <dbReference type="Proteomes" id="UP000603708"/>
    </source>
</evidence>
<keyword evidence="2" id="KW-0472">Membrane</keyword>
<comment type="caution">
    <text evidence="4">The sequence shown here is derived from an EMBL/GenBank/DDBJ whole genome shotgun (WGS) entry which is preliminary data.</text>
</comment>
<dbReference type="InterPro" id="IPR058983">
    <property type="entry name" value="AftB_C"/>
</dbReference>
<feature type="transmembrane region" description="Helical" evidence="2">
    <location>
        <begin position="354"/>
        <end position="372"/>
    </location>
</feature>
<feature type="transmembrane region" description="Helical" evidence="2">
    <location>
        <begin position="405"/>
        <end position="422"/>
    </location>
</feature>
<dbReference type="Pfam" id="PF26371">
    <property type="entry name" value="AftB_C"/>
    <property type="match status" value="1"/>
</dbReference>
<feature type="domain" description="Terminal beta-(1-&gt;2)-arabinofuranosyltransferase C-terminal" evidence="3">
    <location>
        <begin position="508"/>
        <end position="613"/>
    </location>
</feature>
<keyword evidence="2" id="KW-0812">Transmembrane</keyword>
<evidence type="ECO:0000313" key="4">
    <source>
        <dbReference type="EMBL" id="GHH76306.1"/>
    </source>
</evidence>
<feature type="transmembrane region" description="Helical" evidence="2">
    <location>
        <begin position="303"/>
        <end position="320"/>
    </location>
</feature>
<evidence type="ECO:0000256" key="2">
    <source>
        <dbReference type="SAM" id="Phobius"/>
    </source>
</evidence>
<gene>
    <name evidence="4" type="ORF">GCM10018793_21680</name>
</gene>
<sequence>MSGGPGTLTPAGSGPARWPAPPAAAARRPAALRWWPAALVAGPVAALFVLGYRRRWICDDGMIYLRPVRQVLAGHGPVFNAGERAESSTGAIWQWLLTLATWLTGADPAFLAVGVGLALSTAGYALALAATCRAYGVRARAAGTGAGAGRTRTRTARPVLLPGGVLVLLAVPPVWSYMTSGLESGLGTFWTGLVWWLLVRTRRGQGVRAQLATAFAFGLGWLVRPDLAVVAVCFLSVQWWLLRPAPGRTARLLGAAALLPAGYEVFRAGYYGVLLPLPAIAKEAGASDWGRGARYVQETLGPYWLWPALAVLAAVAGHLVRDARRTRTADGSGAAPRSGARVGGGPLPTGRAPLAVFLAPAAAGLLLALYVMRVGGDYMHARMILPALFLLLLPVLVVPATRCTAAAAGLLLVWVAAAVGPLRQPFDLNASPGTFNVRSSDVRYTHDHNPVRSTNWVRHWPRLPRANAMLAAAVRGGRPVLLYFDDRRRLHTTTVRPGAAYHVVMVGRHLGVTGAAVPLDGYVNDAWGLASPIGAHLALERWAWPGHEKFLRNEWIFADWAVRSPSAADLRYAGTGRAEVLAARRALGCGRLAELRDSVRAPLTPARFWQNLAGSWDRTHFRFARAPHRAVRELCGERH</sequence>
<dbReference type="AlphaFoldDB" id="A0A919G2K7"/>
<keyword evidence="5" id="KW-1185">Reference proteome</keyword>
<feature type="transmembrane region" description="Helical" evidence="2">
    <location>
        <begin position="34"/>
        <end position="52"/>
    </location>
</feature>
<proteinExistence type="predicted"/>
<dbReference type="RefSeq" id="WP_229924522.1">
    <property type="nucleotide sequence ID" value="NZ_BNCD01000005.1"/>
</dbReference>
<reference evidence="4" key="1">
    <citation type="journal article" date="2014" name="Int. J. Syst. Evol. Microbiol.">
        <title>Complete genome sequence of Corynebacterium casei LMG S-19264T (=DSM 44701T), isolated from a smear-ripened cheese.</title>
        <authorList>
            <consortium name="US DOE Joint Genome Institute (JGI-PGF)"/>
            <person name="Walter F."/>
            <person name="Albersmeier A."/>
            <person name="Kalinowski J."/>
            <person name="Ruckert C."/>
        </authorList>
    </citation>
    <scope>NUCLEOTIDE SEQUENCE</scope>
    <source>
        <strain evidence="4">JCM 5069</strain>
    </source>
</reference>
<feature type="transmembrane region" description="Helical" evidence="2">
    <location>
        <begin position="211"/>
        <end position="241"/>
    </location>
</feature>
<evidence type="ECO:0000256" key="1">
    <source>
        <dbReference type="SAM" id="MobiDB-lite"/>
    </source>
</evidence>
<feature type="transmembrane region" description="Helical" evidence="2">
    <location>
        <begin position="378"/>
        <end position="398"/>
    </location>
</feature>
<organism evidence="4 5">
    <name type="scientific">Streptomyces sulfonofaciens</name>
    <dbReference type="NCBI Taxonomy" id="68272"/>
    <lineage>
        <taxon>Bacteria</taxon>
        <taxon>Bacillati</taxon>
        <taxon>Actinomycetota</taxon>
        <taxon>Actinomycetes</taxon>
        <taxon>Kitasatosporales</taxon>
        <taxon>Streptomycetaceae</taxon>
        <taxon>Streptomyces</taxon>
    </lineage>
</organism>
<accession>A0A919G2K7</accession>
<dbReference type="Proteomes" id="UP000603708">
    <property type="component" value="Unassembled WGS sequence"/>
</dbReference>
<evidence type="ECO:0000259" key="3">
    <source>
        <dbReference type="Pfam" id="PF26371"/>
    </source>
</evidence>
<reference evidence="4" key="2">
    <citation type="submission" date="2020-09" db="EMBL/GenBank/DDBJ databases">
        <authorList>
            <person name="Sun Q."/>
            <person name="Ohkuma M."/>
        </authorList>
    </citation>
    <scope>NUCLEOTIDE SEQUENCE</scope>
    <source>
        <strain evidence="4">JCM 5069</strain>
    </source>
</reference>
<feature type="transmembrane region" description="Helical" evidence="2">
    <location>
        <begin position="181"/>
        <end position="199"/>
    </location>
</feature>